<keyword evidence="7" id="KW-1185">Reference proteome</keyword>
<dbReference type="GO" id="GO:0071949">
    <property type="term" value="F:FAD binding"/>
    <property type="evidence" value="ECO:0007669"/>
    <property type="project" value="InterPro"/>
</dbReference>
<dbReference type="OrthoDB" id="655030at2759"/>
<evidence type="ECO:0000256" key="4">
    <source>
        <dbReference type="ARBA" id="ARBA00023033"/>
    </source>
</evidence>
<organism evidence="6 7">
    <name type="scientific">Hymenoscyphus albidus</name>
    <dbReference type="NCBI Taxonomy" id="595503"/>
    <lineage>
        <taxon>Eukaryota</taxon>
        <taxon>Fungi</taxon>
        <taxon>Dikarya</taxon>
        <taxon>Ascomycota</taxon>
        <taxon>Pezizomycotina</taxon>
        <taxon>Leotiomycetes</taxon>
        <taxon>Helotiales</taxon>
        <taxon>Helotiaceae</taxon>
        <taxon>Hymenoscyphus</taxon>
    </lineage>
</organism>
<dbReference type="SUPFAM" id="SSF51905">
    <property type="entry name" value="FAD/NAD(P)-binding domain"/>
    <property type="match status" value="1"/>
</dbReference>
<dbReference type="InterPro" id="IPR036188">
    <property type="entry name" value="FAD/NAD-bd_sf"/>
</dbReference>
<proteinExistence type="predicted"/>
<dbReference type="AlphaFoldDB" id="A0A9N9LKT4"/>
<evidence type="ECO:0000256" key="2">
    <source>
        <dbReference type="ARBA" id="ARBA00022827"/>
    </source>
</evidence>
<comment type="caution">
    <text evidence="6">The sequence shown here is derived from an EMBL/GenBank/DDBJ whole genome shotgun (WGS) entry which is preliminary data.</text>
</comment>
<protein>
    <recommendedName>
        <fullName evidence="5">FAD-binding domain-containing protein</fullName>
    </recommendedName>
</protein>
<evidence type="ECO:0000256" key="3">
    <source>
        <dbReference type="ARBA" id="ARBA00023002"/>
    </source>
</evidence>
<accession>A0A9N9LKT4</accession>
<sequence length="409" mass="45526">MENASKPTPFISGKKVIVSGAGIGGLAFSIAIQKHHELHYPTQPAPIVRIYERDSESSAKNREGYSMSIRSDGVSRGMQMLQNLGIMEDIIGAGVQGMEKIHLKLWDRQWEEIINAKIDRADLPQPLVRGARRVLKKHLLEVIPKETVISWGVTCVGATKLESGKTSVEFSDGTSEECDLLIAADGSKRKLRALLRPDDAVQFAGAFQIIGTAHFPDGKIPHPISRAFGLYLNGSGNGSFVSPIDETHVVWTVSHLSKESREPRKDPDALMKEVIERSQTFKEPFFTLLRATEPTSIRELVVEDKQPFGHDSQLLERVVIFIGNANHAVSPFAGNGANLAMMDAWDLAEQLSTKETLEDALKAYDTVSMPRARIVIKHSHMPIAFAHSTGWKLMLFSWVLKLWNRFRGW</sequence>
<keyword evidence="3" id="KW-0560">Oxidoreductase</keyword>
<keyword evidence="1" id="KW-0285">Flavoprotein</keyword>
<evidence type="ECO:0000256" key="1">
    <source>
        <dbReference type="ARBA" id="ARBA00022630"/>
    </source>
</evidence>
<reference evidence="6" key="1">
    <citation type="submission" date="2021-07" db="EMBL/GenBank/DDBJ databases">
        <authorList>
            <person name="Durling M."/>
        </authorList>
    </citation>
    <scope>NUCLEOTIDE SEQUENCE</scope>
</reference>
<evidence type="ECO:0000259" key="5">
    <source>
        <dbReference type="Pfam" id="PF01494"/>
    </source>
</evidence>
<dbReference type="Gene3D" id="3.50.50.60">
    <property type="entry name" value="FAD/NAD(P)-binding domain"/>
    <property type="match status" value="1"/>
</dbReference>
<dbReference type="GO" id="GO:0004497">
    <property type="term" value="F:monooxygenase activity"/>
    <property type="evidence" value="ECO:0007669"/>
    <property type="project" value="UniProtKB-KW"/>
</dbReference>
<keyword evidence="2" id="KW-0274">FAD</keyword>
<evidence type="ECO:0000313" key="6">
    <source>
        <dbReference type="EMBL" id="CAG8977014.1"/>
    </source>
</evidence>
<dbReference type="Pfam" id="PF01494">
    <property type="entry name" value="FAD_binding_3"/>
    <property type="match status" value="1"/>
</dbReference>
<dbReference type="Proteomes" id="UP000701801">
    <property type="component" value="Unassembled WGS sequence"/>
</dbReference>
<dbReference type="EMBL" id="CAJVRM010000201">
    <property type="protein sequence ID" value="CAG8977014.1"/>
    <property type="molecule type" value="Genomic_DNA"/>
</dbReference>
<dbReference type="PRINTS" id="PR00420">
    <property type="entry name" value="RNGMNOXGNASE"/>
</dbReference>
<evidence type="ECO:0000313" key="7">
    <source>
        <dbReference type="Proteomes" id="UP000701801"/>
    </source>
</evidence>
<keyword evidence="4" id="KW-0503">Monooxygenase</keyword>
<feature type="domain" description="FAD-binding" evidence="5">
    <location>
        <begin position="70"/>
        <end position="377"/>
    </location>
</feature>
<dbReference type="PANTHER" id="PTHR46972:SF1">
    <property type="entry name" value="FAD DEPENDENT OXIDOREDUCTASE DOMAIN-CONTAINING PROTEIN"/>
    <property type="match status" value="1"/>
</dbReference>
<dbReference type="PANTHER" id="PTHR46972">
    <property type="entry name" value="MONOOXYGENASE ASQM-RELATED"/>
    <property type="match status" value="1"/>
</dbReference>
<name>A0A9N9LKT4_9HELO</name>
<gene>
    <name evidence="6" type="ORF">HYALB_00008872</name>
</gene>
<dbReference type="InterPro" id="IPR002938">
    <property type="entry name" value="FAD-bd"/>
</dbReference>